<dbReference type="GO" id="GO:0050832">
    <property type="term" value="P:defense response to fungus"/>
    <property type="evidence" value="ECO:0007669"/>
    <property type="project" value="TreeGrafter"/>
</dbReference>
<dbReference type="Pfam" id="PF09409">
    <property type="entry name" value="PUB"/>
    <property type="match status" value="1"/>
</dbReference>
<proteinExistence type="predicted"/>
<dbReference type="SMART" id="SM00580">
    <property type="entry name" value="PUG"/>
    <property type="match status" value="1"/>
</dbReference>
<keyword evidence="4" id="KW-1185">Reference proteome</keyword>
<reference evidence="4" key="1">
    <citation type="journal article" date="2019" name="Nat. Commun.">
        <title>The genome of broomcorn millet.</title>
        <authorList>
            <person name="Zou C."/>
            <person name="Miki D."/>
            <person name="Li D."/>
            <person name="Tang Q."/>
            <person name="Xiao L."/>
            <person name="Rajput S."/>
            <person name="Deng P."/>
            <person name="Jia W."/>
            <person name="Huang R."/>
            <person name="Zhang M."/>
            <person name="Sun Y."/>
            <person name="Hu J."/>
            <person name="Fu X."/>
            <person name="Schnable P.S."/>
            <person name="Li F."/>
            <person name="Zhang H."/>
            <person name="Feng B."/>
            <person name="Zhu X."/>
            <person name="Liu R."/>
            <person name="Schnable J.C."/>
            <person name="Zhu J.-K."/>
            <person name="Zhang H."/>
        </authorList>
    </citation>
    <scope>NUCLEOTIDE SEQUENCE [LARGE SCALE GENOMIC DNA]</scope>
</reference>
<evidence type="ECO:0000259" key="2">
    <source>
        <dbReference type="Pfam" id="PF09409"/>
    </source>
</evidence>
<organism evidence="3 4">
    <name type="scientific">Panicum miliaceum</name>
    <name type="common">Proso millet</name>
    <name type="synonym">Broomcorn millet</name>
    <dbReference type="NCBI Taxonomy" id="4540"/>
    <lineage>
        <taxon>Eukaryota</taxon>
        <taxon>Viridiplantae</taxon>
        <taxon>Streptophyta</taxon>
        <taxon>Embryophyta</taxon>
        <taxon>Tracheophyta</taxon>
        <taxon>Spermatophyta</taxon>
        <taxon>Magnoliopsida</taxon>
        <taxon>Liliopsida</taxon>
        <taxon>Poales</taxon>
        <taxon>Poaceae</taxon>
        <taxon>PACMAD clade</taxon>
        <taxon>Panicoideae</taxon>
        <taxon>Panicodae</taxon>
        <taxon>Paniceae</taxon>
        <taxon>Panicinae</taxon>
        <taxon>Panicum</taxon>
        <taxon>Panicum sect. Panicum</taxon>
    </lineage>
</organism>
<gene>
    <name evidence="3" type="ORF">C2845_PM01G44400</name>
</gene>
<dbReference type="STRING" id="4540.A0A3L6TRE3"/>
<feature type="compositionally biased region" description="Low complexity" evidence="1">
    <location>
        <begin position="13"/>
        <end position="27"/>
    </location>
</feature>
<dbReference type="AlphaFoldDB" id="A0A3L6TRE3"/>
<dbReference type="Gene3D" id="1.20.58.2190">
    <property type="match status" value="1"/>
</dbReference>
<accession>A0A3L6TRE3</accession>
<protein>
    <submittedName>
        <fullName evidence="3">Plant UBX domain-containing protein 2</fullName>
    </submittedName>
</protein>
<name>A0A3L6TRE3_PANMI</name>
<dbReference type="PANTHER" id="PTHR47694:SF1">
    <property type="entry name" value="PLANT UBX DOMAIN-CONTAINING PROTEIN 2"/>
    <property type="match status" value="1"/>
</dbReference>
<dbReference type="Proteomes" id="UP000275267">
    <property type="component" value="Unassembled WGS sequence"/>
</dbReference>
<dbReference type="SUPFAM" id="SSF143503">
    <property type="entry name" value="PUG domain-like"/>
    <property type="match status" value="1"/>
</dbReference>
<evidence type="ECO:0000313" key="4">
    <source>
        <dbReference type="Proteomes" id="UP000275267"/>
    </source>
</evidence>
<dbReference type="InterPro" id="IPR018997">
    <property type="entry name" value="PUB_domain"/>
</dbReference>
<feature type="compositionally biased region" description="Polar residues" evidence="1">
    <location>
        <begin position="1"/>
        <end position="12"/>
    </location>
</feature>
<feature type="region of interest" description="Disordered" evidence="1">
    <location>
        <begin position="1"/>
        <end position="27"/>
    </location>
</feature>
<dbReference type="CDD" id="cd09212">
    <property type="entry name" value="PUB"/>
    <property type="match status" value="1"/>
</dbReference>
<dbReference type="InterPro" id="IPR036339">
    <property type="entry name" value="PUB-like_dom_sf"/>
</dbReference>
<dbReference type="EMBL" id="PQIB02000001">
    <property type="protein sequence ID" value="RLN42893.1"/>
    <property type="molecule type" value="Genomic_DNA"/>
</dbReference>
<dbReference type="PANTHER" id="PTHR47694">
    <property type="entry name" value="PLANT UBX DOMAIN-CONTAINING PROTEIN 2"/>
    <property type="match status" value="1"/>
</dbReference>
<dbReference type="OrthoDB" id="49605at2759"/>
<evidence type="ECO:0000313" key="3">
    <source>
        <dbReference type="EMBL" id="RLN42893.1"/>
    </source>
</evidence>
<comment type="caution">
    <text evidence="3">The sequence shown here is derived from an EMBL/GenBank/DDBJ whole genome shotgun (WGS) entry which is preliminary data.</text>
</comment>
<feature type="domain" description="PUB" evidence="2">
    <location>
        <begin position="29"/>
        <end position="95"/>
    </location>
</feature>
<evidence type="ECO:0000256" key="1">
    <source>
        <dbReference type="SAM" id="MobiDB-lite"/>
    </source>
</evidence>
<sequence length="124" mass="13447">MGTCSSGSTSGEAATRSSGPSRRRGAPAAAVEVLEHLLGNLLREPRSDKFRRVRLGNTWIKEPVTDREDMVELLEAVGFRVRDESGELFMVIDEVPSDARLNGGRRAVFLLERAHHSSPCSGGG</sequence>